<dbReference type="EMBL" id="WJQU01000002">
    <property type="protein sequence ID" value="KAJ6642062.1"/>
    <property type="molecule type" value="Genomic_DNA"/>
</dbReference>
<name>A0A9Q0N2X5_9DIPT</name>
<evidence type="ECO:0000313" key="3">
    <source>
        <dbReference type="Proteomes" id="UP001151699"/>
    </source>
</evidence>
<dbReference type="OrthoDB" id="8176390at2759"/>
<organism evidence="2 3">
    <name type="scientific">Pseudolycoriella hygida</name>
    <dbReference type="NCBI Taxonomy" id="35572"/>
    <lineage>
        <taxon>Eukaryota</taxon>
        <taxon>Metazoa</taxon>
        <taxon>Ecdysozoa</taxon>
        <taxon>Arthropoda</taxon>
        <taxon>Hexapoda</taxon>
        <taxon>Insecta</taxon>
        <taxon>Pterygota</taxon>
        <taxon>Neoptera</taxon>
        <taxon>Endopterygota</taxon>
        <taxon>Diptera</taxon>
        <taxon>Nematocera</taxon>
        <taxon>Sciaroidea</taxon>
        <taxon>Sciaridae</taxon>
        <taxon>Pseudolycoriella</taxon>
    </lineage>
</organism>
<dbReference type="AlphaFoldDB" id="A0A9Q0N2X5"/>
<evidence type="ECO:0000313" key="2">
    <source>
        <dbReference type="EMBL" id="KAJ6642062.1"/>
    </source>
</evidence>
<proteinExistence type="predicted"/>
<keyword evidence="3" id="KW-1185">Reference proteome</keyword>
<feature type="region of interest" description="Disordered" evidence="1">
    <location>
        <begin position="266"/>
        <end position="297"/>
    </location>
</feature>
<protein>
    <submittedName>
        <fullName evidence="2">Uncharacterized protein</fullName>
    </submittedName>
</protein>
<reference evidence="2" key="1">
    <citation type="submission" date="2022-07" db="EMBL/GenBank/DDBJ databases">
        <authorList>
            <person name="Trinca V."/>
            <person name="Uliana J.V.C."/>
            <person name="Torres T.T."/>
            <person name="Ward R.J."/>
            <person name="Monesi N."/>
        </authorList>
    </citation>
    <scope>NUCLEOTIDE SEQUENCE</scope>
    <source>
        <strain evidence="2">HSMRA1968</strain>
        <tissue evidence="2">Whole embryos</tissue>
    </source>
</reference>
<comment type="caution">
    <text evidence="2">The sequence shown here is derived from an EMBL/GenBank/DDBJ whole genome shotgun (WGS) entry which is preliminary data.</text>
</comment>
<feature type="compositionally biased region" description="Polar residues" evidence="1">
    <location>
        <begin position="288"/>
        <end position="297"/>
    </location>
</feature>
<accession>A0A9Q0N2X5</accession>
<dbReference type="Proteomes" id="UP001151699">
    <property type="component" value="Chromosome B"/>
</dbReference>
<gene>
    <name evidence="2" type="ORF">Bhyg_07008</name>
</gene>
<feature type="compositionally biased region" description="Low complexity" evidence="1">
    <location>
        <begin position="278"/>
        <end position="287"/>
    </location>
</feature>
<sequence length="371" mass="42293">MANRKMTAEKLRAHVQETFNNIRSALDIREKLLTRQIDAIHHQNRHRKTKLIDQMKFLPDNQENVLAHIRLLGRFNLDNFPTSEPFIVEDYICPNDDHDFMYKGFNGNVESNVSTVLDFSNNKALINENANNINDSIINITLNESRELIEESKELIERAKLFELDEFLAEPEKKIPIEVEPVVASGKRNSQKIKIHNCSGTINLKNISKLTINANCRGTDKKDNLSFTTSETSSSTPMVNDANCATYNCEFYNRLINEIKNCIRRSDHSDMSSTTKENSSFRNSSSSAFTPDSNSFDSHSKKILLKNIKNLKIQIPNGKLNGYVDANTITHPVQIEEWLKQIISETEIEPMQNVEILEHSIINTPSTPTSP</sequence>
<evidence type="ECO:0000256" key="1">
    <source>
        <dbReference type="SAM" id="MobiDB-lite"/>
    </source>
</evidence>